<dbReference type="SUPFAM" id="SSF55831">
    <property type="entry name" value="Thymidylate synthase/dCMP hydroxymethylase"/>
    <property type="match status" value="1"/>
</dbReference>
<dbReference type="EMBL" id="GDJX01025854">
    <property type="protein sequence ID" value="JAT42082.1"/>
    <property type="molecule type" value="Transcribed_RNA"/>
</dbReference>
<dbReference type="AlphaFoldDB" id="A0A1D1XI59"/>
<dbReference type="PRINTS" id="PR00070">
    <property type="entry name" value="DHFR"/>
</dbReference>
<dbReference type="Pfam" id="PF00186">
    <property type="entry name" value="DHFR_1"/>
    <property type="match status" value="1"/>
</dbReference>
<dbReference type="GO" id="GO:0006231">
    <property type="term" value="P:dTMP biosynthetic process"/>
    <property type="evidence" value="ECO:0007669"/>
    <property type="project" value="InterPro"/>
</dbReference>
<dbReference type="UniPathway" id="UPA00077">
    <property type="reaction ID" value="UER00158"/>
</dbReference>
<dbReference type="FunFam" id="3.40.430.10:FF:000003">
    <property type="entry name" value="Bifunctional dihydrofolate reductase-thymidylate synthase"/>
    <property type="match status" value="1"/>
</dbReference>
<dbReference type="InterPro" id="IPR017925">
    <property type="entry name" value="DHFR_CS"/>
</dbReference>
<dbReference type="Gene3D" id="3.30.572.10">
    <property type="entry name" value="Thymidylate synthase/dCMP hydroxymethylase domain"/>
    <property type="match status" value="1"/>
</dbReference>
<dbReference type="GO" id="GO:0006730">
    <property type="term" value="P:one-carbon metabolic process"/>
    <property type="evidence" value="ECO:0007669"/>
    <property type="project" value="UniProtKB-KW"/>
</dbReference>
<dbReference type="Pfam" id="PF00303">
    <property type="entry name" value="Thymidylat_synt"/>
    <property type="match status" value="1"/>
</dbReference>
<dbReference type="NCBIfam" id="TIGR03284">
    <property type="entry name" value="thym_sym"/>
    <property type="match status" value="1"/>
</dbReference>
<evidence type="ECO:0000256" key="5">
    <source>
        <dbReference type="ARBA" id="ARBA00023002"/>
    </source>
</evidence>
<keyword evidence="2" id="KW-0489">Methyltransferase</keyword>
<dbReference type="PANTHER" id="PTHR11548">
    <property type="entry name" value="THYMIDYLATE SYNTHASE 1"/>
    <property type="match status" value="1"/>
</dbReference>
<reference evidence="8" key="1">
    <citation type="submission" date="2015-07" db="EMBL/GenBank/DDBJ databases">
        <title>Transcriptome Assembly of Anthurium amnicola.</title>
        <authorList>
            <person name="Suzuki J."/>
        </authorList>
    </citation>
    <scope>NUCLEOTIDE SEQUENCE</scope>
</reference>
<evidence type="ECO:0000259" key="7">
    <source>
        <dbReference type="PROSITE" id="PS51330"/>
    </source>
</evidence>
<feature type="non-terminal residue" evidence="8">
    <location>
        <position position="1"/>
    </location>
</feature>
<dbReference type="FunFam" id="3.30.572.10:FF:000019">
    <property type="entry name" value="Bifunctional dihydrofolate reductase-thymidylate synthase 2"/>
    <property type="match status" value="1"/>
</dbReference>
<proteinExistence type="predicted"/>
<sequence>SLSLFPLSIPPPQPLTNTGQWRSSPRAVLLPATESSRGELLLAVPSFHRCRRRSPPKERGRAEPAAAAQDTLFFIRNGFYNFWVPSQVSYSSRTVLQSSYYCGVSTMSGDATLSNILNGSAHTQHGIQRSFQIVIAATRTMGIGKDGRLPWKLPSDLKFFKEVTLTTSDPAKKNAVIMGRKTWESVPPENRPLPGRLNVVLTRSGSFDIATAENVVICGSMNSALELLAASPYCLSIEKVFVIGGGQLFREALNAPGCDAIHLTDIEAHIECDTFIPSIDMSLFQPWYSCFPRVENNIRYSFVTYVRVRNSSTGPHVENGESTDRNLDNDKLEVEKFSFLPKMVFEKHEEYVYLRLIQDIISNGVQKNDRTGTGTLSLFGCQMRFNLRKSFPLLTTKKVFWRGVVEELLWFISGSTNAKVLQEKGIHIWDGNASREYLDSIGLEDREEGDLGPICGFQWRHFGAKWGHNIFVKFNYMLEFCLTKEYVLQVC</sequence>
<gene>
    <name evidence="8" type="primary">DRTS_5</name>
    <name evidence="8" type="ORF">g.110086</name>
</gene>
<keyword evidence="3" id="KW-0808">Transferase</keyword>
<feature type="domain" description="DHFR" evidence="7">
    <location>
        <begin position="130"/>
        <end position="307"/>
    </location>
</feature>
<dbReference type="GO" id="GO:0005829">
    <property type="term" value="C:cytosol"/>
    <property type="evidence" value="ECO:0007669"/>
    <property type="project" value="TreeGrafter"/>
</dbReference>
<dbReference type="PROSITE" id="PS00075">
    <property type="entry name" value="DHFR_1"/>
    <property type="match status" value="1"/>
</dbReference>
<comment type="function">
    <text evidence="6">Bifunctional enzyme. Involved in de novo dTMP biosynthesis. Key enzyme in folate metabolism. Can play two different roles depending on the source of dihydrofolate: de novo synthesis of tetrahydrofolate or recycling of the dihydrofolate released as one of the end products of the TS catalyzed reaction. Catalyzes an essential reaction for de novo glycine and purine synthesis, DNA precursor synthesis, and for the conversion of dUMP to dTMP.</text>
</comment>
<keyword evidence="1" id="KW-0554">One-carbon metabolism</keyword>
<dbReference type="PANTHER" id="PTHR11548:SF2">
    <property type="entry name" value="THYMIDYLATE SYNTHASE"/>
    <property type="match status" value="1"/>
</dbReference>
<dbReference type="InterPro" id="IPR000398">
    <property type="entry name" value="Thymidylate_synthase"/>
</dbReference>
<dbReference type="InterPro" id="IPR045097">
    <property type="entry name" value="Thymidate_synth/dCMP_Mease"/>
</dbReference>
<dbReference type="CDD" id="cd00209">
    <property type="entry name" value="DHFR"/>
    <property type="match status" value="1"/>
</dbReference>
<evidence type="ECO:0000256" key="3">
    <source>
        <dbReference type="ARBA" id="ARBA00022679"/>
    </source>
</evidence>
<dbReference type="GO" id="GO:0004799">
    <property type="term" value="F:thymidylate synthase activity"/>
    <property type="evidence" value="ECO:0007669"/>
    <property type="project" value="InterPro"/>
</dbReference>
<protein>
    <submittedName>
        <fullName evidence="8">Bifunctional dihydrofolate reductase-thymidylate synthase</fullName>
    </submittedName>
</protein>
<evidence type="ECO:0000313" key="8">
    <source>
        <dbReference type="EMBL" id="JAT42082.1"/>
    </source>
</evidence>
<dbReference type="InterPro" id="IPR024072">
    <property type="entry name" value="DHFR-like_dom_sf"/>
</dbReference>
<keyword evidence="4" id="KW-0521">NADP</keyword>
<dbReference type="SUPFAM" id="SSF53597">
    <property type="entry name" value="Dihydrofolate reductase-like"/>
    <property type="match status" value="1"/>
</dbReference>
<accession>A0A1D1XI59</accession>
<dbReference type="CDD" id="cd00351">
    <property type="entry name" value="TS_Pyrimidine_HMase"/>
    <property type="match status" value="1"/>
</dbReference>
<dbReference type="GO" id="GO:0046654">
    <property type="term" value="P:tetrahydrofolate biosynthetic process"/>
    <property type="evidence" value="ECO:0007669"/>
    <property type="project" value="UniProtKB-UniPathway"/>
</dbReference>
<dbReference type="GO" id="GO:0004146">
    <property type="term" value="F:dihydrofolate reductase activity"/>
    <property type="evidence" value="ECO:0007669"/>
    <property type="project" value="InterPro"/>
</dbReference>
<dbReference type="GO" id="GO:0005739">
    <property type="term" value="C:mitochondrion"/>
    <property type="evidence" value="ECO:0007669"/>
    <property type="project" value="TreeGrafter"/>
</dbReference>
<dbReference type="InterPro" id="IPR023451">
    <property type="entry name" value="Thymidate_synth/dCMP_Mease_dom"/>
</dbReference>
<dbReference type="Gene3D" id="3.40.430.10">
    <property type="entry name" value="Dihydrofolate Reductase, subunit A"/>
    <property type="match status" value="1"/>
</dbReference>
<dbReference type="InterPro" id="IPR036926">
    <property type="entry name" value="Thymidate_synth/dCMP_Mease_sf"/>
</dbReference>
<keyword evidence="5" id="KW-0560">Oxidoreductase</keyword>
<evidence type="ECO:0000256" key="4">
    <source>
        <dbReference type="ARBA" id="ARBA00022857"/>
    </source>
</evidence>
<dbReference type="InterPro" id="IPR001796">
    <property type="entry name" value="DHFR_dom"/>
</dbReference>
<dbReference type="GO" id="GO:0032259">
    <property type="term" value="P:methylation"/>
    <property type="evidence" value="ECO:0007669"/>
    <property type="project" value="UniProtKB-KW"/>
</dbReference>
<evidence type="ECO:0000256" key="2">
    <source>
        <dbReference type="ARBA" id="ARBA00022603"/>
    </source>
</evidence>
<organism evidence="8">
    <name type="scientific">Anthurium amnicola</name>
    <dbReference type="NCBI Taxonomy" id="1678845"/>
    <lineage>
        <taxon>Eukaryota</taxon>
        <taxon>Viridiplantae</taxon>
        <taxon>Streptophyta</taxon>
        <taxon>Embryophyta</taxon>
        <taxon>Tracheophyta</taxon>
        <taxon>Spermatophyta</taxon>
        <taxon>Magnoliopsida</taxon>
        <taxon>Liliopsida</taxon>
        <taxon>Araceae</taxon>
        <taxon>Pothoideae</taxon>
        <taxon>Potheae</taxon>
        <taxon>Anthurium</taxon>
    </lineage>
</organism>
<name>A0A1D1XI59_9ARAE</name>
<dbReference type="PROSITE" id="PS51330">
    <property type="entry name" value="DHFR_2"/>
    <property type="match status" value="1"/>
</dbReference>
<evidence type="ECO:0000256" key="6">
    <source>
        <dbReference type="ARBA" id="ARBA00024992"/>
    </source>
</evidence>
<evidence type="ECO:0000256" key="1">
    <source>
        <dbReference type="ARBA" id="ARBA00022563"/>
    </source>
</evidence>